<dbReference type="Gene3D" id="3.30.470.20">
    <property type="entry name" value="ATP-grasp fold, B domain"/>
    <property type="match status" value="1"/>
</dbReference>
<dbReference type="InterPro" id="IPR047778">
    <property type="entry name" value="STM4014-like"/>
</dbReference>
<proteinExistence type="predicted"/>
<dbReference type="EMBL" id="CP118615">
    <property type="protein sequence ID" value="WDZ82617.1"/>
    <property type="molecule type" value="Genomic_DNA"/>
</dbReference>
<name>A0ABY7ZK04_9ACTN</name>
<protein>
    <submittedName>
        <fullName evidence="1">STM4014 family protein</fullName>
    </submittedName>
</protein>
<reference evidence="1 2" key="1">
    <citation type="submission" date="2023-02" db="EMBL/GenBank/DDBJ databases">
        <authorList>
            <person name="Mo P."/>
        </authorList>
    </citation>
    <scope>NUCLEOTIDE SEQUENCE [LARGE SCALE GENOMIC DNA]</scope>
    <source>
        <strain evidence="1 2">HUAS 3</strain>
    </source>
</reference>
<organism evidence="1 2">
    <name type="scientific">Micromonospora cathayae</name>
    <dbReference type="NCBI Taxonomy" id="3028804"/>
    <lineage>
        <taxon>Bacteria</taxon>
        <taxon>Bacillati</taxon>
        <taxon>Actinomycetota</taxon>
        <taxon>Actinomycetes</taxon>
        <taxon>Micromonosporales</taxon>
        <taxon>Micromonosporaceae</taxon>
        <taxon>Micromonospora</taxon>
    </lineage>
</organism>
<gene>
    <name evidence="1" type="ORF">PVK37_19295</name>
</gene>
<dbReference type="Proteomes" id="UP001219605">
    <property type="component" value="Chromosome"/>
</dbReference>
<accession>A0ABY7ZK04</accession>
<evidence type="ECO:0000313" key="2">
    <source>
        <dbReference type="Proteomes" id="UP001219605"/>
    </source>
</evidence>
<dbReference type="NCBIfam" id="NF038074">
    <property type="entry name" value="fam_STM4014"/>
    <property type="match status" value="1"/>
</dbReference>
<dbReference type="RefSeq" id="WP_275028889.1">
    <property type="nucleotide sequence ID" value="NZ_CP118615.1"/>
</dbReference>
<evidence type="ECO:0000313" key="1">
    <source>
        <dbReference type="EMBL" id="WDZ82617.1"/>
    </source>
</evidence>
<dbReference type="SUPFAM" id="SSF56059">
    <property type="entry name" value="Glutathione synthetase ATP-binding domain-like"/>
    <property type="match status" value="1"/>
</dbReference>
<sequence>MTDVRLTVVGNPGNRRVRLFTDAALAGGLAAPTVLPWRDLLAGAAPPPADTLVRVDSPGEDAEVDRLLRGAATPAEHGEIVGLAAGHAGLRRALDRLASGGATLLNQPADIVTMCDKRRCHARLDAAGVPVPPALPEVTGYAELRAAMRAAGWTRVFVKPAHGSSASGVLALAVNGTRIVATTPVEREDGRLFNSLRVRRYTDEGDVAAIVDRLAPEGLHVERWLPKAGLADRVVDLRVVVVAGRPTHAVVRAGRGPITNLHLGNARGDLAALRAAAGPAHWAAAMTTCEQVAACFPDTLHVAVDLMFLAGWARHAVAEVNAFGDLLPGVLADGRDTYAEQVRALLAGWRPTAGANGPGPAGAGANGPWPVGAGARREATCVS</sequence>
<keyword evidence="2" id="KW-1185">Reference proteome</keyword>